<dbReference type="InterPro" id="IPR002347">
    <property type="entry name" value="SDR_fam"/>
</dbReference>
<name>A0A1Y0EIC3_9BURK</name>
<dbReference type="FunFam" id="3.40.50.720:FF:000173">
    <property type="entry name" value="3-oxoacyl-[acyl-carrier protein] reductase"/>
    <property type="match status" value="1"/>
</dbReference>
<dbReference type="GO" id="GO:0016616">
    <property type="term" value="F:oxidoreductase activity, acting on the CH-OH group of donors, NAD or NADP as acceptor"/>
    <property type="evidence" value="ECO:0007669"/>
    <property type="project" value="TreeGrafter"/>
</dbReference>
<evidence type="ECO:0000313" key="4">
    <source>
        <dbReference type="EMBL" id="ARU03346.1"/>
    </source>
</evidence>
<keyword evidence="2" id="KW-0560">Oxidoreductase</keyword>
<dbReference type="Gene3D" id="3.40.50.720">
    <property type="entry name" value="NAD(P)-binding Rossmann-like Domain"/>
    <property type="match status" value="1"/>
</dbReference>
<sequence>MQGLGSLENKTVIVTGSAQGIGAALVGKIISLGGRAVAVDLNGDKLRETMSPYGDRVLSLAGDVADPDFVAESVEKAVSHFGAVHGLCNNAGITRTAMIEKMSLDQWNQVLNVHLTGAFLWTKAVGIHMIERFKAGDKTPGAIVNHSSVAGLKGSIGQINYSAAKSGQLGMTMATAREFARYGIRCNTVCFGVIETPMTETIRGDKFRDGMLAGIPLGRWAQPDEVTPMICFLLSDDAGYITGQYIAIDGGVHISV</sequence>
<dbReference type="PANTHER" id="PTHR42760:SF40">
    <property type="entry name" value="3-OXOACYL-[ACYL-CARRIER-PROTEIN] REDUCTASE, CHLOROPLASTIC"/>
    <property type="match status" value="1"/>
</dbReference>
<dbReference type="KEGG" id="cser:CCO03_00365"/>
<accession>A0A1Y0EIC3</accession>
<evidence type="ECO:0000256" key="2">
    <source>
        <dbReference type="ARBA" id="ARBA00023002"/>
    </source>
</evidence>
<dbReference type="SUPFAM" id="SSF51735">
    <property type="entry name" value="NAD(P)-binding Rossmann-fold domains"/>
    <property type="match status" value="1"/>
</dbReference>
<comment type="similarity">
    <text evidence="1">Belongs to the short-chain dehydrogenases/reductases (SDR) family.</text>
</comment>
<evidence type="ECO:0000256" key="1">
    <source>
        <dbReference type="ARBA" id="ARBA00006484"/>
    </source>
</evidence>
<dbReference type="InterPro" id="IPR057326">
    <property type="entry name" value="KR_dom"/>
</dbReference>
<dbReference type="GO" id="GO:0030497">
    <property type="term" value="P:fatty acid elongation"/>
    <property type="evidence" value="ECO:0007669"/>
    <property type="project" value="TreeGrafter"/>
</dbReference>
<feature type="domain" description="Ketoreductase" evidence="3">
    <location>
        <begin position="10"/>
        <end position="200"/>
    </location>
</feature>
<reference evidence="4 5" key="1">
    <citation type="submission" date="2017-05" db="EMBL/GenBank/DDBJ databases">
        <authorList>
            <person name="Song R."/>
            <person name="Chenine A.L."/>
            <person name="Ruprecht R.M."/>
        </authorList>
    </citation>
    <scope>NUCLEOTIDE SEQUENCE [LARGE SCALE GENOMIC DNA]</scope>
    <source>
        <strain evidence="4 5">DSM 26136</strain>
    </source>
</reference>
<dbReference type="InterPro" id="IPR036291">
    <property type="entry name" value="NAD(P)-bd_dom_sf"/>
</dbReference>
<dbReference type="PANTHER" id="PTHR42760">
    <property type="entry name" value="SHORT-CHAIN DEHYDROGENASES/REDUCTASES FAMILY MEMBER"/>
    <property type="match status" value="1"/>
</dbReference>
<dbReference type="PRINTS" id="PR00080">
    <property type="entry name" value="SDRFAMILY"/>
</dbReference>
<dbReference type="Proteomes" id="UP000196138">
    <property type="component" value="Chromosome"/>
</dbReference>
<dbReference type="PRINTS" id="PR00081">
    <property type="entry name" value="GDHRDH"/>
</dbReference>
<dbReference type="SMART" id="SM00822">
    <property type="entry name" value="PKS_KR"/>
    <property type="match status" value="1"/>
</dbReference>
<protein>
    <submittedName>
        <fullName evidence="4">3-oxoacyl-ACP reductase</fullName>
    </submittedName>
</protein>
<evidence type="ECO:0000259" key="3">
    <source>
        <dbReference type="SMART" id="SM00822"/>
    </source>
</evidence>
<dbReference type="RefSeq" id="WP_087275741.1">
    <property type="nucleotide sequence ID" value="NZ_CP021455.1"/>
</dbReference>
<proteinExistence type="inferred from homology"/>
<dbReference type="EMBL" id="CP021455">
    <property type="protein sequence ID" value="ARU03346.1"/>
    <property type="molecule type" value="Genomic_DNA"/>
</dbReference>
<dbReference type="AlphaFoldDB" id="A0A1Y0EIC3"/>
<organism evidence="4 5">
    <name type="scientific">Comamonas serinivorans</name>
    <dbReference type="NCBI Taxonomy" id="1082851"/>
    <lineage>
        <taxon>Bacteria</taxon>
        <taxon>Pseudomonadati</taxon>
        <taxon>Pseudomonadota</taxon>
        <taxon>Betaproteobacteria</taxon>
        <taxon>Burkholderiales</taxon>
        <taxon>Comamonadaceae</taxon>
        <taxon>Comamonas</taxon>
    </lineage>
</organism>
<dbReference type="OrthoDB" id="8557335at2"/>
<evidence type="ECO:0000313" key="5">
    <source>
        <dbReference type="Proteomes" id="UP000196138"/>
    </source>
</evidence>
<keyword evidence="5" id="KW-1185">Reference proteome</keyword>
<gene>
    <name evidence="4" type="ORF">CCO03_00365</name>
</gene>
<dbReference type="Pfam" id="PF13561">
    <property type="entry name" value="adh_short_C2"/>
    <property type="match status" value="1"/>
</dbReference>